<evidence type="ECO:0000256" key="2">
    <source>
        <dbReference type="ARBA" id="ARBA00006351"/>
    </source>
</evidence>
<dbReference type="EMBL" id="ASHM01006770">
    <property type="protein sequence ID" value="PNY14333.1"/>
    <property type="molecule type" value="Genomic_DNA"/>
</dbReference>
<keyword evidence="4 7" id="KW-0808">Transferase</keyword>
<gene>
    <name evidence="7" type="ORF">L195_g011013</name>
</gene>
<dbReference type="InterPro" id="IPR002495">
    <property type="entry name" value="Glyco_trans_8"/>
</dbReference>
<keyword evidence="5" id="KW-0472">Membrane</keyword>
<dbReference type="Pfam" id="PF25557">
    <property type="entry name" value="GAUT_1"/>
    <property type="match status" value="1"/>
</dbReference>
<dbReference type="GO" id="GO:0047262">
    <property type="term" value="F:polygalacturonate 4-alpha-galacturonosyltransferase activity"/>
    <property type="evidence" value="ECO:0007669"/>
    <property type="project" value="InterPro"/>
</dbReference>
<dbReference type="GO" id="GO:0071555">
    <property type="term" value="P:cell wall organization"/>
    <property type="evidence" value="ECO:0007669"/>
    <property type="project" value="UniProtKB-KW"/>
</dbReference>
<dbReference type="Gene3D" id="3.90.550.10">
    <property type="entry name" value="Spore Coat Polysaccharide Biosynthesis Protein SpsA, Chain A"/>
    <property type="match status" value="1"/>
</dbReference>
<keyword evidence="5" id="KW-1133">Transmembrane helix</keyword>
<dbReference type="InterPro" id="IPR029044">
    <property type="entry name" value="Nucleotide-diphossugar_trans"/>
</dbReference>
<reference evidence="7 8" key="1">
    <citation type="journal article" date="2014" name="Am. J. Bot.">
        <title>Genome assembly and annotation for red clover (Trifolium pratense; Fabaceae).</title>
        <authorList>
            <person name="Istvanek J."/>
            <person name="Jaros M."/>
            <person name="Krenek A."/>
            <person name="Repkova J."/>
        </authorList>
    </citation>
    <scope>NUCLEOTIDE SEQUENCE [LARGE SCALE GENOMIC DNA]</scope>
    <source>
        <strain evidence="8">cv. Tatra</strain>
        <tissue evidence="7">Young leaves</tissue>
    </source>
</reference>
<dbReference type="EC" id="2.4.1.-" evidence="5"/>
<comment type="subcellular location">
    <subcellularLocation>
        <location evidence="5">Golgi apparatus membrane</location>
        <topology evidence="5">Single-pass type II membrane protein</topology>
    </subcellularLocation>
</comment>
<dbReference type="UniPathway" id="UPA00845"/>
<feature type="transmembrane region" description="Helical" evidence="5">
    <location>
        <begin position="12"/>
        <end position="32"/>
    </location>
</feature>
<keyword evidence="5" id="KW-0333">Golgi apparatus</keyword>
<reference evidence="7 8" key="2">
    <citation type="journal article" date="2017" name="Front. Plant Sci.">
        <title>Gene Classification and Mining of Molecular Markers Useful in Red Clover (Trifolium pratense) Breeding.</title>
        <authorList>
            <person name="Istvanek J."/>
            <person name="Dluhosova J."/>
            <person name="Dluhos P."/>
            <person name="Patkova L."/>
            <person name="Nedelnik J."/>
            <person name="Repkova J."/>
        </authorList>
    </citation>
    <scope>NUCLEOTIDE SEQUENCE [LARGE SCALE GENOMIC DNA]</scope>
    <source>
        <strain evidence="8">cv. Tatra</strain>
        <tissue evidence="7">Young leaves</tissue>
    </source>
</reference>
<dbReference type="GO" id="GO:0045489">
    <property type="term" value="P:pectin biosynthetic process"/>
    <property type="evidence" value="ECO:0007669"/>
    <property type="project" value="UniProtKB-UniPathway"/>
</dbReference>
<keyword evidence="5" id="KW-0961">Cell wall biogenesis/degradation</keyword>
<keyword evidence="5" id="KW-0812">Transmembrane</keyword>
<evidence type="ECO:0000313" key="8">
    <source>
        <dbReference type="Proteomes" id="UP000236291"/>
    </source>
</evidence>
<evidence type="ECO:0000256" key="1">
    <source>
        <dbReference type="ARBA" id="ARBA00004877"/>
    </source>
</evidence>
<evidence type="ECO:0000256" key="6">
    <source>
        <dbReference type="SAM" id="Coils"/>
    </source>
</evidence>
<evidence type="ECO:0000256" key="5">
    <source>
        <dbReference type="RuleBase" id="RU362027"/>
    </source>
</evidence>
<keyword evidence="3 5" id="KW-0328">Glycosyltransferase</keyword>
<feature type="coiled-coil region" evidence="6">
    <location>
        <begin position="193"/>
        <end position="223"/>
    </location>
</feature>
<comment type="pathway">
    <text evidence="1 5">Glycan metabolism; pectin biosynthesis.</text>
</comment>
<dbReference type="PANTHER" id="PTHR32116">
    <property type="entry name" value="GALACTURONOSYLTRANSFERASE 4-RELATED"/>
    <property type="match status" value="1"/>
</dbReference>
<dbReference type="ExpressionAtlas" id="A0A2K3PGC1">
    <property type="expression patterns" value="baseline"/>
</dbReference>
<keyword evidence="6" id="KW-0175">Coiled coil</keyword>
<comment type="similarity">
    <text evidence="2 5">Belongs to the glycosyltransferase 8 family.</text>
</comment>
<proteinExistence type="inferred from homology"/>
<dbReference type="Proteomes" id="UP000236291">
    <property type="component" value="Unassembled WGS sequence"/>
</dbReference>
<sequence>MPLNNRSKGSPFPLLAFVLLFLLAPLFFFFALNTSSDRNDISDVTIQQGSKWREQKALHDLKSLFPKEASTQADITLLLYLVIFSCKSSLSSVPSNECYILVGLPQWTDSPVKLARRQLIEKRMAKRAAELVKQDDEVIVKLEDLAIERSKSVDSAVLGKYNIWRKENENENADSTVRLMRDQIIMARVYLSIAKMKNKLDLYQELQTRLKESQRALGEATTDADLHHSEHEKIKAMGQVLSKVKDQLYDCKLVTGKLRAMLQTADEQVRGLKKQSTFLSQLAAKTIPNGIHCLSMRLTIDYYLLPPEKRKFPKTENLVNPSLYHYALFSDNVLAASVVVNSTVLNAKDPSKHVFHLVTDKLNFGAMNMWFLLNPPGKATINVENVDEFKWLNSSYCPVLRQLESATMKEYYFKAGHPSTTGASNLKYRNPKYLSMLNHLRFYLPQVYPKLDKILFLDDDIVVQKDLTGLWAVDLHGKVNGAVETCGESFHRFDKYLNFSNPHIAKNFDPNACGWAYGMNIFDLKNEDRVLWKLGTLPPGLMTFYGLTHPLNKSWHVLGLGYSPSIDRTEIENAAVVHYNGNMKPWLEIAMTKYRPYWSKYVKYNHPYLRNCKLSEWSS</sequence>
<dbReference type="GO" id="GO:0000139">
    <property type="term" value="C:Golgi membrane"/>
    <property type="evidence" value="ECO:0007669"/>
    <property type="project" value="UniProtKB-SubCell"/>
</dbReference>
<dbReference type="SUPFAM" id="SSF53448">
    <property type="entry name" value="Nucleotide-diphospho-sugar transferases"/>
    <property type="match status" value="1"/>
</dbReference>
<organism evidence="7 8">
    <name type="scientific">Trifolium pratense</name>
    <name type="common">Red clover</name>
    <dbReference type="NCBI Taxonomy" id="57577"/>
    <lineage>
        <taxon>Eukaryota</taxon>
        <taxon>Viridiplantae</taxon>
        <taxon>Streptophyta</taxon>
        <taxon>Embryophyta</taxon>
        <taxon>Tracheophyta</taxon>
        <taxon>Spermatophyta</taxon>
        <taxon>Magnoliopsida</taxon>
        <taxon>eudicotyledons</taxon>
        <taxon>Gunneridae</taxon>
        <taxon>Pentapetalae</taxon>
        <taxon>rosids</taxon>
        <taxon>fabids</taxon>
        <taxon>Fabales</taxon>
        <taxon>Fabaceae</taxon>
        <taxon>Papilionoideae</taxon>
        <taxon>50 kb inversion clade</taxon>
        <taxon>NPAAA clade</taxon>
        <taxon>Hologalegina</taxon>
        <taxon>IRL clade</taxon>
        <taxon>Trifolieae</taxon>
        <taxon>Trifolium</taxon>
    </lineage>
</organism>
<comment type="caution">
    <text evidence="7">The sequence shown here is derived from an EMBL/GenBank/DDBJ whole genome shotgun (WGS) entry which is preliminary data.</text>
</comment>
<dbReference type="InterPro" id="IPR029993">
    <property type="entry name" value="GAUT"/>
</dbReference>
<dbReference type="CDD" id="cd06429">
    <property type="entry name" value="GT8_like_1"/>
    <property type="match status" value="1"/>
</dbReference>
<evidence type="ECO:0000256" key="4">
    <source>
        <dbReference type="ARBA" id="ARBA00022679"/>
    </source>
</evidence>
<dbReference type="STRING" id="57577.A0A2K3PGC1"/>
<evidence type="ECO:0000313" key="7">
    <source>
        <dbReference type="EMBL" id="PNY14333.1"/>
    </source>
</evidence>
<evidence type="ECO:0000256" key="3">
    <source>
        <dbReference type="ARBA" id="ARBA00022676"/>
    </source>
</evidence>
<protein>
    <recommendedName>
        <fullName evidence="5">Hexosyltransferase</fullName>
        <ecNumber evidence="5">2.4.1.-</ecNumber>
    </recommendedName>
</protein>
<name>A0A2K3PGC1_TRIPR</name>
<accession>A0A2K3PGC1</accession>
<dbReference type="Pfam" id="PF01501">
    <property type="entry name" value="Glyco_transf_8"/>
    <property type="match status" value="1"/>
</dbReference>
<dbReference type="PANTHER" id="PTHR32116:SF108">
    <property type="entry name" value="HEXOSYLTRANSFERASE"/>
    <property type="match status" value="1"/>
</dbReference>
<dbReference type="AlphaFoldDB" id="A0A2K3PGC1"/>